<dbReference type="Pfam" id="PF02517">
    <property type="entry name" value="Rce1-like"/>
    <property type="match status" value="1"/>
</dbReference>
<dbReference type="PANTHER" id="PTHR39430:SF1">
    <property type="entry name" value="PROTEASE"/>
    <property type="match status" value="1"/>
</dbReference>
<reference evidence="5" key="1">
    <citation type="submission" date="2017-04" db="EMBL/GenBank/DDBJ databases">
        <authorList>
            <person name="Varghese N."/>
            <person name="Submissions S."/>
        </authorList>
    </citation>
    <scope>NUCLEOTIDE SEQUENCE [LARGE SCALE GENOMIC DNA]</scope>
    <source>
        <strain evidence="5">DSM 21500</strain>
    </source>
</reference>
<dbReference type="EMBL" id="FWXK01000006">
    <property type="protein sequence ID" value="SMC44829.1"/>
    <property type="molecule type" value="Genomic_DNA"/>
</dbReference>
<dbReference type="RefSeq" id="WP_084099329.1">
    <property type="nucleotide sequence ID" value="NZ_FWXK01000006.1"/>
</dbReference>
<feature type="transmembrane region" description="Helical" evidence="2">
    <location>
        <begin position="164"/>
        <end position="184"/>
    </location>
</feature>
<keyword evidence="5" id="KW-1185">Reference proteome</keyword>
<evidence type="ECO:0000313" key="5">
    <source>
        <dbReference type="Proteomes" id="UP000243884"/>
    </source>
</evidence>
<feature type="transmembrane region" description="Helical" evidence="2">
    <location>
        <begin position="196"/>
        <end position="218"/>
    </location>
</feature>
<feature type="transmembrane region" description="Helical" evidence="2">
    <location>
        <begin position="140"/>
        <end position="158"/>
    </location>
</feature>
<evidence type="ECO:0000259" key="3">
    <source>
        <dbReference type="Pfam" id="PF02517"/>
    </source>
</evidence>
<comment type="similarity">
    <text evidence="1">Belongs to the UPF0177 family.</text>
</comment>
<dbReference type="AlphaFoldDB" id="A0A1W1Z8R0"/>
<evidence type="ECO:0000256" key="1">
    <source>
        <dbReference type="ARBA" id="ARBA00009067"/>
    </source>
</evidence>
<keyword evidence="2" id="KW-0472">Membrane</keyword>
<evidence type="ECO:0000256" key="2">
    <source>
        <dbReference type="SAM" id="Phobius"/>
    </source>
</evidence>
<gene>
    <name evidence="4" type="ORF">SAMN04487984_1210</name>
</gene>
<organism evidence="4 5">
    <name type="scientific">Aerococcus suis</name>
    <dbReference type="NCBI Taxonomy" id="371602"/>
    <lineage>
        <taxon>Bacteria</taxon>
        <taxon>Bacillati</taxon>
        <taxon>Bacillota</taxon>
        <taxon>Bacilli</taxon>
        <taxon>Lactobacillales</taxon>
        <taxon>Aerococcaceae</taxon>
        <taxon>Aerococcus</taxon>
    </lineage>
</organism>
<sequence length="262" mass="29263">MKKLSLTLAKTLIFFIIWAILASVLPIPQTTNDAIWRFWAEVMPFVAIVGLTGVFWLMERRKLPLYLTSHPIKNTLYGIGLGSVWIGVVIALLMVTGKMTIGNQQPVTMLWLWLVSAFINTVMQELLVRGYLYQLWKNNYSWPIAVVISTGLFTLMHGGALGAGVIPVLNIVTMSLMMTVILEYSSSLMAPIMMHFIWNSVGGIILGSVSLADDYPHLYQTILTGNDLLSGGVLKMEGSLIVLLVNVLFIVYFGYFIQKQRT</sequence>
<feature type="transmembrane region" description="Helical" evidence="2">
    <location>
        <begin position="36"/>
        <end position="57"/>
    </location>
</feature>
<dbReference type="STRING" id="371602.SAMN04487984_1210"/>
<dbReference type="Proteomes" id="UP000243884">
    <property type="component" value="Unassembled WGS sequence"/>
</dbReference>
<proteinExistence type="inferred from homology"/>
<dbReference type="OrthoDB" id="324900at2"/>
<dbReference type="GO" id="GO:0080120">
    <property type="term" value="P:CAAX-box protein maturation"/>
    <property type="evidence" value="ECO:0007669"/>
    <property type="project" value="UniProtKB-ARBA"/>
</dbReference>
<dbReference type="PANTHER" id="PTHR39430">
    <property type="entry name" value="MEMBRANE-ASSOCIATED PROTEASE-RELATED"/>
    <property type="match status" value="1"/>
</dbReference>
<keyword evidence="2" id="KW-1133">Transmembrane helix</keyword>
<accession>A0A1W1Z8R0</accession>
<feature type="transmembrane region" description="Helical" evidence="2">
    <location>
        <begin position="238"/>
        <end position="257"/>
    </location>
</feature>
<dbReference type="GO" id="GO:0004175">
    <property type="term" value="F:endopeptidase activity"/>
    <property type="evidence" value="ECO:0007669"/>
    <property type="project" value="UniProtKB-ARBA"/>
</dbReference>
<name>A0A1W1Z8R0_9LACT</name>
<keyword evidence="2" id="KW-0812">Transmembrane</keyword>
<feature type="transmembrane region" description="Helical" evidence="2">
    <location>
        <begin position="109"/>
        <end position="128"/>
    </location>
</feature>
<dbReference type="InterPro" id="IPR003675">
    <property type="entry name" value="Rce1/LyrA-like_dom"/>
</dbReference>
<evidence type="ECO:0000313" key="4">
    <source>
        <dbReference type="EMBL" id="SMC44829.1"/>
    </source>
</evidence>
<protein>
    <recommendedName>
        <fullName evidence="3">CAAX prenyl protease 2/Lysostaphin resistance protein A-like domain-containing protein</fullName>
    </recommendedName>
</protein>
<feature type="transmembrane region" description="Helical" evidence="2">
    <location>
        <begin position="77"/>
        <end position="97"/>
    </location>
</feature>
<feature type="domain" description="CAAX prenyl protease 2/Lysostaphin resistance protein A-like" evidence="3">
    <location>
        <begin position="108"/>
        <end position="200"/>
    </location>
</feature>